<gene>
    <name evidence="6" type="ORF">UW65_C0013G0005</name>
</gene>
<feature type="transmembrane region" description="Helical" evidence="4">
    <location>
        <begin position="355"/>
        <end position="373"/>
    </location>
</feature>
<dbReference type="Pfam" id="PF07690">
    <property type="entry name" value="MFS_1"/>
    <property type="match status" value="1"/>
</dbReference>
<feature type="domain" description="Major facilitator superfamily (MFS) profile" evidence="5">
    <location>
        <begin position="1"/>
        <end position="377"/>
    </location>
</feature>
<evidence type="ECO:0000259" key="5">
    <source>
        <dbReference type="PROSITE" id="PS50850"/>
    </source>
</evidence>
<dbReference type="Gene3D" id="1.20.1250.20">
    <property type="entry name" value="MFS general substrate transporter like domains"/>
    <property type="match status" value="2"/>
</dbReference>
<dbReference type="PROSITE" id="PS50850">
    <property type="entry name" value="MFS"/>
    <property type="match status" value="1"/>
</dbReference>
<evidence type="ECO:0000256" key="2">
    <source>
        <dbReference type="ARBA" id="ARBA00022989"/>
    </source>
</evidence>
<evidence type="ECO:0000313" key="7">
    <source>
        <dbReference type="Proteomes" id="UP000034783"/>
    </source>
</evidence>
<evidence type="ECO:0000313" key="6">
    <source>
        <dbReference type="EMBL" id="KKT69755.1"/>
    </source>
</evidence>
<dbReference type="InterPro" id="IPR036259">
    <property type="entry name" value="MFS_trans_sf"/>
</dbReference>
<feature type="transmembrane region" description="Helical" evidence="4">
    <location>
        <begin position="23"/>
        <end position="43"/>
    </location>
</feature>
<reference evidence="6 7" key="1">
    <citation type="journal article" date="2015" name="Nature">
        <title>rRNA introns, odd ribosomes, and small enigmatic genomes across a large radiation of phyla.</title>
        <authorList>
            <person name="Brown C.T."/>
            <person name="Hug L.A."/>
            <person name="Thomas B.C."/>
            <person name="Sharon I."/>
            <person name="Castelle C.J."/>
            <person name="Singh A."/>
            <person name="Wilkins M.J."/>
            <person name="Williams K.H."/>
            <person name="Banfield J.F."/>
        </authorList>
    </citation>
    <scope>NUCLEOTIDE SEQUENCE [LARGE SCALE GENOMIC DNA]</scope>
</reference>
<feature type="transmembrane region" description="Helical" evidence="4">
    <location>
        <begin position="114"/>
        <end position="137"/>
    </location>
</feature>
<dbReference type="EMBL" id="LCJD01000013">
    <property type="protein sequence ID" value="KKT69755.1"/>
    <property type="molecule type" value="Genomic_DNA"/>
</dbReference>
<keyword evidence="2 4" id="KW-1133">Transmembrane helix</keyword>
<comment type="caution">
    <text evidence="6">The sequence shown here is derived from an EMBL/GenBank/DDBJ whole genome shotgun (WGS) entry which is preliminary data.</text>
</comment>
<organism evidence="6 7">
    <name type="scientific">candidate division WWE3 bacterium GW2011_GWB1_44_4</name>
    <dbReference type="NCBI Taxonomy" id="1619116"/>
    <lineage>
        <taxon>Bacteria</taxon>
        <taxon>Katanobacteria</taxon>
    </lineage>
</organism>
<sequence length="388" mass="42949">MLSDAILSYAVPVYVDSLFGNEFIVGLIIALSSVAGFLFDFLSKKLMGHKDYKSFISLTLIFALVFSISLRLAFEFRYLILLSMAAWGIYYETLAFANYKFLKARVASNMYTTSWSIITALKSLLYTLGPLLSGYLIVQNLKLPIYFSLGVLAVLALIFAFLYANKKSHLHIQSEVKTSMTKYHELKIWLVILKRLYPIWLLNLTLVIIDACFWTTGVIFSERVGVGTPIARLFIPLYVVPALLLSPVSAVITSRIGKKTTAIAVSAIGSLFLISFGLFHQTNMVPILIFVFLYAVCISIVFPAIYSAFEDYVLRLGSYDTDFIGLEQASSSIGYVIGPILAGFISFKFGQLNTFMAMGLLLACVAIAAGVLAPKKIKMPHAELLKVG</sequence>
<dbReference type="GO" id="GO:0022857">
    <property type="term" value="F:transmembrane transporter activity"/>
    <property type="evidence" value="ECO:0007669"/>
    <property type="project" value="InterPro"/>
</dbReference>
<accession>A0A0G1JEM1</accession>
<keyword evidence="1 4" id="KW-0812">Transmembrane</keyword>
<protein>
    <recommendedName>
        <fullName evidence="5">Major facilitator superfamily (MFS) profile domain-containing protein</fullName>
    </recommendedName>
</protein>
<dbReference type="SUPFAM" id="SSF103473">
    <property type="entry name" value="MFS general substrate transporter"/>
    <property type="match status" value="1"/>
</dbReference>
<name>A0A0G1JEM1_UNCKA</name>
<feature type="transmembrane region" description="Helical" evidence="4">
    <location>
        <begin position="233"/>
        <end position="253"/>
    </location>
</feature>
<feature type="transmembrane region" description="Helical" evidence="4">
    <location>
        <begin position="260"/>
        <end position="279"/>
    </location>
</feature>
<feature type="transmembrane region" description="Helical" evidence="4">
    <location>
        <begin position="143"/>
        <end position="164"/>
    </location>
</feature>
<dbReference type="InterPro" id="IPR020846">
    <property type="entry name" value="MFS_dom"/>
</dbReference>
<keyword evidence="3 4" id="KW-0472">Membrane</keyword>
<feature type="transmembrane region" description="Helical" evidence="4">
    <location>
        <begin position="80"/>
        <end position="102"/>
    </location>
</feature>
<evidence type="ECO:0000256" key="3">
    <source>
        <dbReference type="ARBA" id="ARBA00023136"/>
    </source>
</evidence>
<dbReference type="InterPro" id="IPR011701">
    <property type="entry name" value="MFS"/>
</dbReference>
<evidence type="ECO:0000256" key="1">
    <source>
        <dbReference type="ARBA" id="ARBA00022692"/>
    </source>
</evidence>
<feature type="transmembrane region" description="Helical" evidence="4">
    <location>
        <begin position="196"/>
        <end position="221"/>
    </location>
</feature>
<evidence type="ECO:0000256" key="4">
    <source>
        <dbReference type="SAM" id="Phobius"/>
    </source>
</evidence>
<proteinExistence type="predicted"/>
<feature type="transmembrane region" description="Helical" evidence="4">
    <location>
        <begin position="55"/>
        <end position="74"/>
    </location>
</feature>
<feature type="transmembrane region" description="Helical" evidence="4">
    <location>
        <begin position="329"/>
        <end position="349"/>
    </location>
</feature>
<dbReference type="AlphaFoldDB" id="A0A0G1JEM1"/>
<feature type="transmembrane region" description="Helical" evidence="4">
    <location>
        <begin position="285"/>
        <end position="309"/>
    </location>
</feature>
<dbReference type="Proteomes" id="UP000034783">
    <property type="component" value="Unassembled WGS sequence"/>
</dbReference>